<keyword evidence="4" id="KW-1185">Reference proteome</keyword>
<dbReference type="Proteomes" id="UP000325933">
    <property type="component" value="Unassembled WGS sequence"/>
</dbReference>
<gene>
    <name evidence="2" type="ORF">F4U95_06490</name>
    <name evidence="1" type="ORF">F4U96_06490</name>
</gene>
<evidence type="ECO:0000313" key="2">
    <source>
        <dbReference type="EMBL" id="KAA9032334.1"/>
    </source>
</evidence>
<reference evidence="3 4" key="1">
    <citation type="submission" date="2019-09" db="EMBL/GenBank/DDBJ databases">
        <authorList>
            <person name="Feng G."/>
        </authorList>
    </citation>
    <scope>NUCLEOTIDE SEQUENCE [LARGE SCALE GENOMIC DNA]</scope>
    <source>
        <strain evidence="2 3">KACC 19283</strain>
        <strain evidence="1 4">KACC 19284</strain>
    </source>
</reference>
<evidence type="ECO:0000313" key="4">
    <source>
        <dbReference type="Proteomes" id="UP000326364"/>
    </source>
</evidence>
<evidence type="ECO:0000313" key="3">
    <source>
        <dbReference type="Proteomes" id="UP000325933"/>
    </source>
</evidence>
<name>A0A5J5I8I2_9SPHN</name>
<organism evidence="2 3">
    <name type="scientific">Sphingobium limneticum</name>
    <dbReference type="NCBI Taxonomy" id="1007511"/>
    <lineage>
        <taxon>Bacteria</taxon>
        <taxon>Pseudomonadati</taxon>
        <taxon>Pseudomonadota</taxon>
        <taxon>Alphaproteobacteria</taxon>
        <taxon>Sphingomonadales</taxon>
        <taxon>Sphingomonadaceae</taxon>
        <taxon>Sphingobium</taxon>
    </lineage>
</organism>
<protein>
    <recommendedName>
        <fullName evidence="5">Phasin family protein</fullName>
    </recommendedName>
</protein>
<dbReference type="EMBL" id="VYQA01000003">
    <property type="protein sequence ID" value="KAA9032334.1"/>
    <property type="molecule type" value="Genomic_DNA"/>
</dbReference>
<comment type="caution">
    <text evidence="2">The sequence shown here is derived from an EMBL/GenBank/DDBJ whole genome shotgun (WGS) entry which is preliminary data.</text>
</comment>
<dbReference type="AlphaFoldDB" id="A0A5J5I8I2"/>
<sequence>MREPTSLSLTFDCWNLGLEACSVIGMRLPRLMTGNAAAMAEAQLMVSEKLDAVARLQWKMMTGQLGTSGPAMLDASVAHYRKAVRRNQRRLGGTQKSR</sequence>
<dbReference type="Proteomes" id="UP000326364">
    <property type="component" value="Unassembled WGS sequence"/>
</dbReference>
<accession>A0A5J5I8I2</accession>
<dbReference type="EMBL" id="VYQB01000003">
    <property type="protein sequence ID" value="KAA9019876.1"/>
    <property type="molecule type" value="Genomic_DNA"/>
</dbReference>
<evidence type="ECO:0000313" key="1">
    <source>
        <dbReference type="EMBL" id="KAA9019876.1"/>
    </source>
</evidence>
<dbReference type="RefSeq" id="WP_120251736.1">
    <property type="nucleotide sequence ID" value="NZ_JBNNIY010000009.1"/>
</dbReference>
<evidence type="ECO:0008006" key="5">
    <source>
        <dbReference type="Google" id="ProtNLM"/>
    </source>
</evidence>
<proteinExistence type="predicted"/>